<keyword evidence="1" id="KW-0812">Transmembrane</keyword>
<reference evidence="3 4" key="1">
    <citation type="submission" date="2020-09" db="EMBL/GenBank/DDBJ databases">
        <title>Sphingomonas sp., a new species isolated from pork steak.</title>
        <authorList>
            <person name="Heidler von Heilborn D."/>
        </authorList>
    </citation>
    <scope>NUCLEOTIDE SEQUENCE [LARGE SCALE GENOMIC DNA]</scope>
    <source>
        <strain evidence="4">S8-3T</strain>
    </source>
</reference>
<dbReference type="InterPro" id="IPR025588">
    <property type="entry name" value="YcxB-like_C"/>
</dbReference>
<evidence type="ECO:0000256" key="1">
    <source>
        <dbReference type="SAM" id="Phobius"/>
    </source>
</evidence>
<keyword evidence="1" id="KW-1133">Transmembrane helix</keyword>
<protein>
    <submittedName>
        <fullName evidence="3">YcxB family protein</fullName>
    </submittedName>
</protein>
<evidence type="ECO:0000313" key="4">
    <source>
        <dbReference type="Proteomes" id="UP000516148"/>
    </source>
</evidence>
<dbReference type="AlphaFoldDB" id="A0A7H0LH69"/>
<accession>A0A7H0LH69</accession>
<dbReference type="EMBL" id="CP061038">
    <property type="protein sequence ID" value="QNQ09022.1"/>
    <property type="molecule type" value="Genomic_DNA"/>
</dbReference>
<feature type="transmembrane region" description="Helical" evidence="1">
    <location>
        <begin position="31"/>
        <end position="51"/>
    </location>
</feature>
<dbReference type="Pfam" id="PF14317">
    <property type="entry name" value="YcxB"/>
    <property type="match status" value="1"/>
</dbReference>
<organism evidence="3 4">
    <name type="scientific">Sphingomonas alpina</name>
    <dbReference type="NCBI Taxonomy" id="653931"/>
    <lineage>
        <taxon>Bacteria</taxon>
        <taxon>Pseudomonadati</taxon>
        <taxon>Pseudomonadota</taxon>
        <taxon>Alphaproteobacteria</taxon>
        <taxon>Sphingomonadales</taxon>
        <taxon>Sphingomonadaceae</taxon>
        <taxon>Sphingomonas</taxon>
    </lineage>
</organism>
<name>A0A7H0LH69_9SPHN</name>
<dbReference type="Proteomes" id="UP000516148">
    <property type="component" value="Chromosome"/>
</dbReference>
<dbReference type="RefSeq" id="WP_187761347.1">
    <property type="nucleotide sequence ID" value="NZ_CP061038.1"/>
</dbReference>
<feature type="domain" description="YcxB-like C-terminal" evidence="2">
    <location>
        <begin position="115"/>
        <end position="164"/>
    </location>
</feature>
<dbReference type="KEGG" id="spap:H3Z74_20375"/>
<evidence type="ECO:0000259" key="2">
    <source>
        <dbReference type="Pfam" id="PF14317"/>
    </source>
</evidence>
<sequence>MPGETSFRPDVDDYIGAARVWYMHALQARRFAVRASIMLALVTVGGALIVWDEPDLTYRALFVLGMTGGFIGLITILMLISYALLPRRATRLFHQQRILARDFAFLWNDVGTVSSSTSGTSTIPWGDYHDWAEGRATFLFFFNDQLYQFVPKRVLTPEQLIDLRTSAQAGIVR</sequence>
<keyword evidence="4" id="KW-1185">Reference proteome</keyword>
<keyword evidence="1" id="KW-0472">Membrane</keyword>
<feature type="transmembrane region" description="Helical" evidence="1">
    <location>
        <begin position="57"/>
        <end position="85"/>
    </location>
</feature>
<gene>
    <name evidence="3" type="ORF">H3Z74_20375</name>
</gene>
<proteinExistence type="predicted"/>
<evidence type="ECO:0000313" key="3">
    <source>
        <dbReference type="EMBL" id="QNQ09022.1"/>
    </source>
</evidence>